<dbReference type="GO" id="GO:0008481">
    <property type="term" value="F:sphingosine kinase activity"/>
    <property type="evidence" value="ECO:0007669"/>
    <property type="project" value="UniProtKB-EC"/>
</dbReference>
<dbReference type="InterPro" id="IPR017438">
    <property type="entry name" value="ATP-NAD_kinase_N"/>
</dbReference>
<evidence type="ECO:0000256" key="2">
    <source>
        <dbReference type="ARBA" id="ARBA00022741"/>
    </source>
</evidence>
<keyword evidence="3 7" id="KW-0418">Kinase</keyword>
<keyword evidence="2" id="KW-0547">Nucleotide-binding</keyword>
<dbReference type="EC" id="2.7.1.91" evidence="7"/>
<dbReference type="Gene3D" id="2.60.200.40">
    <property type="match status" value="1"/>
</dbReference>
<protein>
    <submittedName>
        <fullName evidence="7">Sphinganine kinase lcb4</fullName>
        <ecNumber evidence="7">2.7.1.91</ecNumber>
    </submittedName>
</protein>
<keyword evidence="4" id="KW-0067">ATP-binding</keyword>
<comment type="caution">
    <text evidence="7">The sequence shown here is derived from an EMBL/GenBank/DDBJ whole genome shotgun (WGS) entry which is preliminary data.</text>
</comment>
<gene>
    <name evidence="7" type="primary">LCB4_2</name>
    <name evidence="7" type="ORF">V5O48_011710</name>
</gene>
<keyword evidence="8" id="KW-1185">Reference proteome</keyword>
<evidence type="ECO:0000256" key="5">
    <source>
        <dbReference type="SAM" id="MobiDB-lite"/>
    </source>
</evidence>
<dbReference type="Pfam" id="PF00781">
    <property type="entry name" value="DAGK_cat"/>
    <property type="match status" value="1"/>
</dbReference>
<dbReference type="EMBL" id="JBAHYK010000969">
    <property type="protein sequence ID" value="KAL0570248.1"/>
    <property type="molecule type" value="Genomic_DNA"/>
</dbReference>
<feature type="domain" description="DAGKc" evidence="6">
    <location>
        <begin position="103"/>
        <end position="244"/>
    </location>
</feature>
<keyword evidence="1 7" id="KW-0808">Transferase</keyword>
<evidence type="ECO:0000313" key="7">
    <source>
        <dbReference type="EMBL" id="KAL0570248.1"/>
    </source>
</evidence>
<dbReference type="Proteomes" id="UP001465976">
    <property type="component" value="Unassembled WGS sequence"/>
</dbReference>
<proteinExistence type="predicted"/>
<evidence type="ECO:0000256" key="4">
    <source>
        <dbReference type="ARBA" id="ARBA00022840"/>
    </source>
</evidence>
<feature type="compositionally biased region" description="Low complexity" evidence="5">
    <location>
        <begin position="318"/>
        <end position="331"/>
    </location>
</feature>
<dbReference type="PROSITE" id="PS50146">
    <property type="entry name" value="DAGK"/>
    <property type="match status" value="1"/>
</dbReference>
<dbReference type="SMART" id="SM00046">
    <property type="entry name" value="DAGKc"/>
    <property type="match status" value="1"/>
</dbReference>
<dbReference type="SUPFAM" id="SSF111331">
    <property type="entry name" value="NAD kinase/diacylglycerol kinase-like"/>
    <property type="match status" value="1"/>
</dbReference>
<feature type="region of interest" description="Disordered" evidence="5">
    <location>
        <begin position="316"/>
        <end position="342"/>
    </location>
</feature>
<name>A0ABR3F4T5_9AGAR</name>
<sequence length="471" mass="51756">MSKQVQKIDILIPVKNITRTCSLEDSQLSISDSKETVEIPFRHVVSSSFECDTKTLEVAYVWRKKPKGPLHFAKVTGIVKEPCVESAKEWCEGLTEKAYPGVKRNRRLKVLVNPHGGPGKAVSIFKKTVEPILRAAGCSLDIIHTTHSGHGFEIASKLDIQSFDALLTVSGDGLVHEVLNGFAKHAEPGRALQMPIAPVPTGSGNALSINVLGIKDGFDVVAAAINAIKGSPMTVDLLLVTQNGKSSISFMSQTVGLMADLDLGTEHLRWMGDTRFFVGLLQGLIKFKTCDIELSYKAVEVNKSRMADTLRGKRKLLQEQSSSSPPSSELPTGEPFRPRYSTTETEGWTTFDKSVLYVYAGKGPYVGRDYMVFPVSLPDDGLIDICARCKTSRGELLSTLDDGPKGTTFWNENVHYIKAHAYRIKPLSKNGRLSIDGEAFPFEEFQVEVLPKQASLLSLYNSYALDPDFTL</sequence>
<evidence type="ECO:0000313" key="8">
    <source>
        <dbReference type="Proteomes" id="UP001465976"/>
    </source>
</evidence>
<dbReference type="Gene3D" id="3.40.50.10330">
    <property type="entry name" value="Probable inorganic polyphosphate/atp-NAD kinase, domain 1"/>
    <property type="match status" value="1"/>
</dbReference>
<dbReference type="InterPro" id="IPR001206">
    <property type="entry name" value="Diacylglycerol_kinase_cat_dom"/>
</dbReference>
<reference evidence="7 8" key="1">
    <citation type="submission" date="2024-02" db="EMBL/GenBank/DDBJ databases">
        <title>A draft genome for the cacao thread blight pathogen Marasmius crinis-equi.</title>
        <authorList>
            <person name="Cohen S.P."/>
            <person name="Baruah I.K."/>
            <person name="Amoako-Attah I."/>
            <person name="Bukari Y."/>
            <person name="Meinhardt L.W."/>
            <person name="Bailey B.A."/>
        </authorList>
    </citation>
    <scope>NUCLEOTIDE SEQUENCE [LARGE SCALE GENOMIC DNA]</scope>
    <source>
        <strain evidence="7 8">GH-76</strain>
    </source>
</reference>
<evidence type="ECO:0000256" key="1">
    <source>
        <dbReference type="ARBA" id="ARBA00022679"/>
    </source>
</evidence>
<dbReference type="InterPro" id="IPR050187">
    <property type="entry name" value="Lipid_Phosphate_FormReg"/>
</dbReference>
<organism evidence="7 8">
    <name type="scientific">Marasmius crinis-equi</name>
    <dbReference type="NCBI Taxonomy" id="585013"/>
    <lineage>
        <taxon>Eukaryota</taxon>
        <taxon>Fungi</taxon>
        <taxon>Dikarya</taxon>
        <taxon>Basidiomycota</taxon>
        <taxon>Agaricomycotina</taxon>
        <taxon>Agaricomycetes</taxon>
        <taxon>Agaricomycetidae</taxon>
        <taxon>Agaricales</taxon>
        <taxon>Marasmiineae</taxon>
        <taxon>Marasmiaceae</taxon>
        <taxon>Marasmius</taxon>
    </lineage>
</organism>
<evidence type="ECO:0000256" key="3">
    <source>
        <dbReference type="ARBA" id="ARBA00022777"/>
    </source>
</evidence>
<evidence type="ECO:0000259" key="6">
    <source>
        <dbReference type="PROSITE" id="PS50146"/>
    </source>
</evidence>
<dbReference type="InterPro" id="IPR045540">
    <property type="entry name" value="YegS/DAGK_C"/>
</dbReference>
<dbReference type="PANTHER" id="PTHR12358">
    <property type="entry name" value="SPHINGOSINE KINASE"/>
    <property type="match status" value="1"/>
</dbReference>
<accession>A0ABR3F4T5</accession>
<dbReference type="Pfam" id="PF19279">
    <property type="entry name" value="YegS_C"/>
    <property type="match status" value="1"/>
</dbReference>
<dbReference type="InterPro" id="IPR016064">
    <property type="entry name" value="NAD/diacylglycerol_kinase_sf"/>
</dbReference>
<dbReference type="PANTHER" id="PTHR12358:SF31">
    <property type="entry name" value="ACYLGLYCEROL KINASE, MITOCHONDRIAL"/>
    <property type="match status" value="1"/>
</dbReference>